<dbReference type="PIRSF" id="PIRSF002741">
    <property type="entry name" value="MppA"/>
    <property type="match status" value="1"/>
</dbReference>
<dbReference type="Pfam" id="PF00496">
    <property type="entry name" value="SBP_bac_5"/>
    <property type="match status" value="1"/>
</dbReference>
<dbReference type="GO" id="GO:0015833">
    <property type="term" value="P:peptide transport"/>
    <property type="evidence" value="ECO:0007669"/>
    <property type="project" value="TreeGrafter"/>
</dbReference>
<dbReference type="Gene3D" id="3.90.76.10">
    <property type="entry name" value="Dipeptide-binding Protein, Domain 1"/>
    <property type="match status" value="1"/>
</dbReference>
<evidence type="ECO:0000256" key="1">
    <source>
        <dbReference type="ARBA" id="ARBA00005695"/>
    </source>
</evidence>
<dbReference type="PANTHER" id="PTHR30290">
    <property type="entry name" value="PERIPLASMIC BINDING COMPONENT OF ABC TRANSPORTER"/>
    <property type="match status" value="1"/>
</dbReference>
<dbReference type="AlphaFoldDB" id="A0A2V3VVI0"/>
<feature type="chain" id="PRO_5039144553" evidence="4">
    <location>
        <begin position="24"/>
        <end position="520"/>
    </location>
</feature>
<dbReference type="OrthoDB" id="9796817at2"/>
<keyword evidence="3 4" id="KW-0732">Signal</keyword>
<dbReference type="GO" id="GO:0043190">
    <property type="term" value="C:ATP-binding cassette (ABC) transporter complex"/>
    <property type="evidence" value="ECO:0007669"/>
    <property type="project" value="InterPro"/>
</dbReference>
<dbReference type="InterPro" id="IPR000914">
    <property type="entry name" value="SBP_5_dom"/>
</dbReference>
<protein>
    <submittedName>
        <fullName evidence="6">Peptide/nickel transport system substrate-binding protein</fullName>
    </submittedName>
</protein>
<sequence length="520" mass="58233">MFKKNQWSLFSLLIVFLFLVACSSNDTTTENEGGTTEGDESSGKQTLLVAADQDPSGMDPHTTTAHSSHRIMAKIYEGLLEFDENMQFAPLLAKEWEQVDETTYQFILREGVTFHNGREMTAEDVKYSFERILEPETGAISASYFKVVEEINVLSDYEIEFKLSQPYAPFLSYIASGANAAIIPKEAVEEHGNLDQVAVGTGPFVLKEMVPDTHVHLTKNEDYYIEGKPIVDELKYVTMVDESSRLAAIRTGEVHITTVSPDSVSLVEGNDELNVISYDGLEYFYLGFNVTNDFLKDKKVRQAISLAVDRQEIIDTIMAGEAKLSGPVPESLGDWSIDVSKLDLYQPNIDKANKLLEEASFEAGFELEMGVPSTEAELVSTAQIIEQQLGKIGINVTIVQLEWGEYIDAWNENTYDMLVGKNGSGRDPDRSLGFFFATDGSANVWGYSNKAYDELIAEGLEEVDMDKRHSIYEDAQKMIIEEAPNLFLLMPKSYIIVRENVNGYHPLPHDSEDFLELTLE</sequence>
<evidence type="ECO:0000256" key="2">
    <source>
        <dbReference type="ARBA" id="ARBA00022448"/>
    </source>
</evidence>
<keyword evidence="2" id="KW-0813">Transport</keyword>
<accession>A0A2V3VVI0</accession>
<dbReference type="InterPro" id="IPR039424">
    <property type="entry name" value="SBP_5"/>
</dbReference>
<evidence type="ECO:0000313" key="7">
    <source>
        <dbReference type="Proteomes" id="UP000247978"/>
    </source>
</evidence>
<dbReference type="Gene3D" id="3.10.105.10">
    <property type="entry name" value="Dipeptide-binding Protein, Domain 3"/>
    <property type="match status" value="1"/>
</dbReference>
<dbReference type="RefSeq" id="WP_158525645.1">
    <property type="nucleotide sequence ID" value="NZ_JBHUHB010000001.1"/>
</dbReference>
<dbReference type="Gene3D" id="3.40.190.10">
    <property type="entry name" value="Periplasmic binding protein-like II"/>
    <property type="match status" value="1"/>
</dbReference>
<feature type="signal peptide" evidence="4">
    <location>
        <begin position="1"/>
        <end position="23"/>
    </location>
</feature>
<evidence type="ECO:0000259" key="5">
    <source>
        <dbReference type="Pfam" id="PF00496"/>
    </source>
</evidence>
<proteinExistence type="inferred from homology"/>
<dbReference type="Proteomes" id="UP000247978">
    <property type="component" value="Unassembled WGS sequence"/>
</dbReference>
<comment type="caution">
    <text evidence="6">The sequence shown here is derived from an EMBL/GenBank/DDBJ whole genome shotgun (WGS) entry which is preliminary data.</text>
</comment>
<organism evidence="6 7">
    <name type="scientific">Pseudogracilibacillus auburnensis</name>
    <dbReference type="NCBI Taxonomy" id="1494959"/>
    <lineage>
        <taxon>Bacteria</taxon>
        <taxon>Bacillati</taxon>
        <taxon>Bacillota</taxon>
        <taxon>Bacilli</taxon>
        <taxon>Bacillales</taxon>
        <taxon>Bacillaceae</taxon>
        <taxon>Pseudogracilibacillus</taxon>
    </lineage>
</organism>
<name>A0A2V3VVI0_9BACI</name>
<gene>
    <name evidence="6" type="ORF">DFR56_109146</name>
</gene>
<feature type="domain" description="Solute-binding protein family 5" evidence="5">
    <location>
        <begin position="88"/>
        <end position="441"/>
    </location>
</feature>
<evidence type="ECO:0000256" key="4">
    <source>
        <dbReference type="SAM" id="SignalP"/>
    </source>
</evidence>
<comment type="similarity">
    <text evidence="1">Belongs to the bacterial solute-binding protein 5 family.</text>
</comment>
<dbReference type="GO" id="GO:0042597">
    <property type="term" value="C:periplasmic space"/>
    <property type="evidence" value="ECO:0007669"/>
    <property type="project" value="UniProtKB-ARBA"/>
</dbReference>
<dbReference type="PANTHER" id="PTHR30290:SF9">
    <property type="entry name" value="OLIGOPEPTIDE-BINDING PROTEIN APPA"/>
    <property type="match status" value="1"/>
</dbReference>
<keyword evidence="7" id="KW-1185">Reference proteome</keyword>
<dbReference type="InterPro" id="IPR030678">
    <property type="entry name" value="Peptide/Ni-bd"/>
</dbReference>
<dbReference type="PROSITE" id="PS51257">
    <property type="entry name" value="PROKAR_LIPOPROTEIN"/>
    <property type="match status" value="1"/>
</dbReference>
<reference evidence="6 7" key="1">
    <citation type="submission" date="2018-05" db="EMBL/GenBank/DDBJ databases">
        <title>Genomic Encyclopedia of Type Strains, Phase IV (KMG-IV): sequencing the most valuable type-strain genomes for metagenomic binning, comparative biology and taxonomic classification.</title>
        <authorList>
            <person name="Goeker M."/>
        </authorList>
    </citation>
    <scope>NUCLEOTIDE SEQUENCE [LARGE SCALE GENOMIC DNA]</scope>
    <source>
        <strain evidence="6 7">DSM 28556</strain>
    </source>
</reference>
<dbReference type="SUPFAM" id="SSF53850">
    <property type="entry name" value="Periplasmic binding protein-like II"/>
    <property type="match status" value="1"/>
</dbReference>
<evidence type="ECO:0000313" key="6">
    <source>
        <dbReference type="EMBL" id="PXW85983.1"/>
    </source>
</evidence>
<evidence type="ECO:0000256" key="3">
    <source>
        <dbReference type="ARBA" id="ARBA00022729"/>
    </source>
</evidence>
<dbReference type="EMBL" id="QJJQ01000009">
    <property type="protein sequence ID" value="PXW85983.1"/>
    <property type="molecule type" value="Genomic_DNA"/>
</dbReference>
<dbReference type="GO" id="GO:1904680">
    <property type="term" value="F:peptide transmembrane transporter activity"/>
    <property type="evidence" value="ECO:0007669"/>
    <property type="project" value="TreeGrafter"/>
</dbReference>